<keyword evidence="4" id="KW-0328">Glycosyltransferase</keyword>
<dbReference type="PANTHER" id="PTHR31311">
    <property type="entry name" value="XYLOGLUCAN 6-XYLOSYLTRANSFERASE 5-RELATED-RELATED"/>
    <property type="match status" value="1"/>
</dbReference>
<keyword evidence="5" id="KW-0808">Transferase</keyword>
<dbReference type="GO" id="GO:0000139">
    <property type="term" value="C:Golgi membrane"/>
    <property type="evidence" value="ECO:0007669"/>
    <property type="project" value="UniProtKB-SubCell"/>
</dbReference>
<name>A0A7G2FD43_ARATH</name>
<protein>
    <recommendedName>
        <fullName evidence="18">xyloglucan 6-xylosyltransferase</fullName>
        <ecNumber evidence="18">2.4.2.39</ecNumber>
    </recommendedName>
</protein>
<comment type="similarity">
    <text evidence="3">Belongs to the glycosyltransferase 34 family.</text>
</comment>
<dbReference type="InterPro" id="IPR029044">
    <property type="entry name" value="Nucleotide-diphossugar_trans"/>
</dbReference>
<evidence type="ECO:0000256" key="13">
    <source>
        <dbReference type="ARBA" id="ARBA00022989"/>
    </source>
</evidence>
<dbReference type="Pfam" id="PF05637">
    <property type="entry name" value="Glyco_transf_34"/>
    <property type="match status" value="1"/>
</dbReference>
<evidence type="ECO:0000256" key="2">
    <source>
        <dbReference type="ARBA" id="ARBA00004323"/>
    </source>
</evidence>
<comment type="subcellular location">
    <subcellularLocation>
        <location evidence="2">Golgi apparatus membrane</location>
        <topology evidence="2">Single-pass type II membrane protein</topology>
    </subcellularLocation>
</comment>
<evidence type="ECO:0000256" key="4">
    <source>
        <dbReference type="ARBA" id="ARBA00022676"/>
    </source>
</evidence>
<dbReference type="Pfam" id="PF00929">
    <property type="entry name" value="RNase_T"/>
    <property type="match status" value="1"/>
</dbReference>
<evidence type="ECO:0000256" key="3">
    <source>
        <dbReference type="ARBA" id="ARBA00005664"/>
    </source>
</evidence>
<evidence type="ECO:0000313" key="20">
    <source>
        <dbReference type="EMBL" id="CAD5331105.1"/>
    </source>
</evidence>
<gene>
    <name evidence="20" type="ORF">AT9943_LOCUS18598</name>
</gene>
<keyword evidence="13" id="KW-1133">Transmembrane helix</keyword>
<evidence type="ECO:0000256" key="16">
    <source>
        <dbReference type="ARBA" id="ARBA00023180"/>
    </source>
</evidence>
<evidence type="ECO:0000256" key="1">
    <source>
        <dbReference type="ARBA" id="ARBA00001946"/>
    </source>
</evidence>
<feature type="domain" description="Exonuclease" evidence="19">
    <location>
        <begin position="8"/>
        <end position="181"/>
    </location>
</feature>
<keyword evidence="15" id="KW-0472">Membrane</keyword>
<dbReference type="GO" id="GO:0033843">
    <property type="term" value="F:xyloglucan 6-xylosyltransferase activity"/>
    <property type="evidence" value="ECO:0007669"/>
    <property type="project" value="UniProtKB-EC"/>
</dbReference>
<keyword evidence="10" id="KW-0269">Exonuclease</keyword>
<evidence type="ECO:0000256" key="9">
    <source>
        <dbReference type="ARBA" id="ARBA00022801"/>
    </source>
</evidence>
<dbReference type="GO" id="GO:0003676">
    <property type="term" value="F:nucleic acid binding"/>
    <property type="evidence" value="ECO:0007669"/>
    <property type="project" value="InterPro"/>
</dbReference>
<comment type="cofactor">
    <cofactor evidence="1">
        <name>Mg(2+)</name>
        <dbReference type="ChEBI" id="CHEBI:18420"/>
    </cofactor>
</comment>
<organism evidence="20 21">
    <name type="scientific">Arabidopsis thaliana</name>
    <name type="common">Mouse-ear cress</name>
    <dbReference type="NCBI Taxonomy" id="3702"/>
    <lineage>
        <taxon>Eukaryota</taxon>
        <taxon>Viridiplantae</taxon>
        <taxon>Streptophyta</taxon>
        <taxon>Embryophyta</taxon>
        <taxon>Tracheophyta</taxon>
        <taxon>Spermatophyta</taxon>
        <taxon>Magnoliopsida</taxon>
        <taxon>eudicotyledons</taxon>
        <taxon>Gunneridae</taxon>
        <taxon>Pentapetalae</taxon>
        <taxon>rosids</taxon>
        <taxon>malvids</taxon>
        <taxon>Brassicales</taxon>
        <taxon>Brassicaceae</taxon>
        <taxon>Camelineae</taxon>
        <taxon>Arabidopsis</taxon>
    </lineage>
</organism>
<evidence type="ECO:0000256" key="14">
    <source>
        <dbReference type="ARBA" id="ARBA00023034"/>
    </source>
</evidence>
<reference evidence="20 21" key="1">
    <citation type="submission" date="2020-09" db="EMBL/GenBank/DDBJ databases">
        <authorList>
            <person name="Ashkenazy H."/>
        </authorList>
    </citation>
    <scope>NUCLEOTIDE SEQUENCE [LARGE SCALE GENOMIC DNA]</scope>
    <source>
        <strain evidence="21">cv. Cdm-0</strain>
    </source>
</reference>
<dbReference type="EC" id="2.4.2.39" evidence="18"/>
<comment type="catalytic activity">
    <reaction evidence="17">
        <text>Transfers an alpha-D-xylosyl residue from UDP-D-xylose to a glucose residue in xyloglucan, forming an alpha-(1-&gt;6)-D-xylosyl-D-glucose linkage.</text>
        <dbReference type="EC" id="2.4.2.39"/>
    </reaction>
</comment>
<evidence type="ECO:0000256" key="12">
    <source>
        <dbReference type="ARBA" id="ARBA00022968"/>
    </source>
</evidence>
<dbReference type="InterPro" id="IPR036397">
    <property type="entry name" value="RNaseH_sf"/>
</dbReference>
<evidence type="ECO:0000256" key="10">
    <source>
        <dbReference type="ARBA" id="ARBA00022839"/>
    </source>
</evidence>
<evidence type="ECO:0000256" key="17">
    <source>
        <dbReference type="ARBA" id="ARBA00051628"/>
    </source>
</evidence>
<keyword evidence="8" id="KW-0479">Metal-binding</keyword>
<evidence type="ECO:0000256" key="11">
    <source>
        <dbReference type="ARBA" id="ARBA00022842"/>
    </source>
</evidence>
<dbReference type="Proteomes" id="UP000516314">
    <property type="component" value="Chromosome 5"/>
</dbReference>
<dbReference type="Gene3D" id="3.30.420.10">
    <property type="entry name" value="Ribonuclease H-like superfamily/Ribonuclease H"/>
    <property type="match status" value="1"/>
</dbReference>
<dbReference type="InterPro" id="IPR008630">
    <property type="entry name" value="Glyco_trans_34"/>
</dbReference>
<dbReference type="PANTHER" id="PTHR31311:SF12">
    <property type="entry name" value="XYLOGLUCAN 6-XYLOSYLTRANSFERASE 3-RELATED"/>
    <property type="match status" value="1"/>
</dbReference>
<dbReference type="FunFam" id="3.90.550.10:FF:000032">
    <property type="entry name" value="xyloglucan 6-xylosyltransferase 2"/>
    <property type="match status" value="1"/>
</dbReference>
<dbReference type="GO" id="GO:0004527">
    <property type="term" value="F:exonuclease activity"/>
    <property type="evidence" value="ECO:0007669"/>
    <property type="project" value="UniProtKB-KW"/>
</dbReference>
<keyword evidence="11" id="KW-0460">Magnesium</keyword>
<keyword evidence="14" id="KW-0333">Golgi apparatus</keyword>
<dbReference type="SUPFAM" id="SSF53098">
    <property type="entry name" value="Ribonuclease H-like"/>
    <property type="match status" value="1"/>
</dbReference>
<proteinExistence type="inferred from homology"/>
<sequence length="884" mass="100146">MDPEDRSEIAFFDVETTVPKRGQRFAILEFGSILVCPKKLTELRSYTTLVQPADLSLISSLSVRCNGIKRDDVVLAPLFADIADTVYDILHGRIWAGHNILRFDCARIREAFAEIGRQPPEPKGAIDSLGLLTQKFGRRAGDMKMATLARYFGLGNQTHRSLDDVRMNLEVLKYCATVLFLESSLPYAHVDNSVSPGTISSRRRIDASHEGNTVTTSVRLPSISENCAAQSDPFNMSVLRNEMASDNHIQSDILMEEEQIETSDVVASENTSDHEGFLTPDAMSLSNIKAMLVPFYPGSQMMKLKLLHGDSPLQLYCSYLKIRFGVNGKFLDNTGRRRLNFVVDLNPSLCSILEACDSNAQKLSVDSGSTSEWNPVVNPMKGFVNYPNARIHIATEINGDEARYATEIHQRESSGATQKLIFSNPNNEELESLLTTGSVVDAFLSLEPYDYQQKAGIRLVAKKLVIHSQIQKTFNNVKMTILCGFVTILVLRGTIGINFGTSDADVVNQNIIEETNRLLAEIRSDSDPTDSNEPPDSDLDLNMTYTLGPKITNWDQKRKLWLTQNPDFPSFINGKAKVLLLTGSPPKPCDNPIGDHYLLKSVKNKIDYCRIHGIEIVYNMAHLDKELAGYWAKLPMIRRLMLSHPEIEWIWWMDSDALFTDMVFEIPLSRYDYHNLVIHGYPDLLFDQKSWIALNTGSFLFRNCQWSLDLLDAWAPMGPKGPIREEAGKILTANLKGRPAFEADDQSALIYLLLSQKETWMEKVFVENQYYLHGFWEGLVDKYEEMMEKYHPGLGDERWPFITHFVGCKPCGSYADYAVERCLKSMERAFNFADNQVLKLYGFGHRGLLSPKIKRIRNETTFPLKFVDRFDIRRTTPLKIEARS</sequence>
<evidence type="ECO:0000256" key="5">
    <source>
        <dbReference type="ARBA" id="ARBA00022679"/>
    </source>
</evidence>
<keyword evidence="12" id="KW-0735">Signal-anchor</keyword>
<keyword evidence="6" id="KW-0812">Transmembrane</keyword>
<dbReference type="GO" id="GO:0010411">
    <property type="term" value="P:xyloglucan metabolic process"/>
    <property type="evidence" value="ECO:0007669"/>
    <property type="project" value="UniProtKB-ARBA"/>
</dbReference>
<dbReference type="GO" id="GO:0046872">
    <property type="term" value="F:metal ion binding"/>
    <property type="evidence" value="ECO:0007669"/>
    <property type="project" value="UniProtKB-KW"/>
</dbReference>
<dbReference type="AlphaFoldDB" id="A0A7G2FD43"/>
<evidence type="ECO:0000256" key="6">
    <source>
        <dbReference type="ARBA" id="ARBA00022692"/>
    </source>
</evidence>
<dbReference type="InterPro" id="IPR013520">
    <property type="entry name" value="Ribonucl_H"/>
</dbReference>
<dbReference type="EMBL" id="LR881470">
    <property type="protein sequence ID" value="CAD5331105.1"/>
    <property type="molecule type" value="Genomic_DNA"/>
</dbReference>
<dbReference type="FunFam" id="3.30.420.10:FF:000040">
    <property type="entry name" value="Exonuclease family protein"/>
    <property type="match status" value="1"/>
</dbReference>
<keyword evidence="9" id="KW-0378">Hydrolase</keyword>
<accession>A0A7G2FD43</accession>
<evidence type="ECO:0000313" key="21">
    <source>
        <dbReference type="Proteomes" id="UP000516314"/>
    </source>
</evidence>
<evidence type="ECO:0000256" key="18">
    <source>
        <dbReference type="ARBA" id="ARBA00066326"/>
    </source>
</evidence>
<keyword evidence="7" id="KW-0540">Nuclease</keyword>
<evidence type="ECO:0000259" key="19">
    <source>
        <dbReference type="SMART" id="SM00479"/>
    </source>
</evidence>
<evidence type="ECO:0000256" key="8">
    <source>
        <dbReference type="ARBA" id="ARBA00022723"/>
    </source>
</evidence>
<dbReference type="CDD" id="cd06127">
    <property type="entry name" value="DEDDh"/>
    <property type="match status" value="1"/>
</dbReference>
<evidence type="ECO:0000256" key="15">
    <source>
        <dbReference type="ARBA" id="ARBA00023136"/>
    </source>
</evidence>
<evidence type="ECO:0000256" key="7">
    <source>
        <dbReference type="ARBA" id="ARBA00022722"/>
    </source>
</evidence>
<dbReference type="InterPro" id="IPR012337">
    <property type="entry name" value="RNaseH-like_sf"/>
</dbReference>
<keyword evidence="16" id="KW-0325">Glycoprotein</keyword>
<dbReference type="SMART" id="SM00479">
    <property type="entry name" value="EXOIII"/>
    <property type="match status" value="1"/>
</dbReference>
<dbReference type="Gene3D" id="3.90.550.10">
    <property type="entry name" value="Spore Coat Polysaccharide Biosynthesis Protein SpsA, Chain A"/>
    <property type="match status" value="1"/>
</dbReference>